<keyword evidence="5" id="KW-1185">Reference proteome</keyword>
<feature type="region of interest" description="Disordered" evidence="1">
    <location>
        <begin position="1"/>
        <end position="27"/>
    </location>
</feature>
<dbReference type="PANTHER" id="PTHR33744:SF1">
    <property type="entry name" value="DNA-BINDING TRANSCRIPTIONAL ACTIVATOR ADER"/>
    <property type="match status" value="1"/>
</dbReference>
<dbReference type="Pfam" id="PF13556">
    <property type="entry name" value="HTH_30"/>
    <property type="match status" value="1"/>
</dbReference>
<dbReference type="InterPro" id="IPR051448">
    <property type="entry name" value="CdaR-like_regulators"/>
</dbReference>
<feature type="domain" description="PucR C-terminal helix-turn-helix" evidence="3">
    <location>
        <begin position="495"/>
        <end position="551"/>
    </location>
</feature>
<dbReference type="InterPro" id="IPR012914">
    <property type="entry name" value="PucR_dom"/>
</dbReference>
<protein>
    <submittedName>
        <fullName evidence="4">PucR family transcriptional regulator</fullName>
    </submittedName>
</protein>
<dbReference type="Gene3D" id="1.10.10.2840">
    <property type="entry name" value="PucR C-terminal helix-turn-helix domain"/>
    <property type="match status" value="1"/>
</dbReference>
<gene>
    <name evidence="4" type="ORF">MUN78_08210</name>
</gene>
<dbReference type="EMBL" id="CP095045">
    <property type="protein sequence ID" value="UOQ58786.1"/>
    <property type="molecule type" value="Genomic_DNA"/>
</dbReference>
<accession>A0ABY4FR86</accession>
<evidence type="ECO:0000259" key="2">
    <source>
        <dbReference type="Pfam" id="PF07905"/>
    </source>
</evidence>
<name>A0ABY4FR86_9MICO</name>
<sequence length="556" mass="58978">MSDALSPQWHTGPDRAGTHADAPAPAPAPTISLGELLHQYALGLVLIAGADGDVAGRPVQWVHISELEDPAPFLTPRTVLLTTGARFSAAQEPEDAEAYVRRLLAAGTTALGVAVGLHWDRVPTAIVAACDRLGLPLFRVPYDTSFIAIVQTAARLLDARTRERDLWALESQRAVTNASLHRDGLGSAIREAARRLGRWVAVLDRSGRIVAVAPEAAGPAVRTDWVRREARRLVSRGVGAARISDTRGPGEHDADGVDGDDVADLAAGIQLQTLGRRGGVLGVLVAEDRGAPDTAERTLLGLVAALATVQLEHRSGIDAALASLRAAVVHLLLAGDRELAELIARDARLSVPEGPIVVVRHGEASPDDTRLDEDLHSLDAGRPGLIGATLDDGPLIVAEARHLPAIRRLLQAHRLAAGVSERGALTDLAELLAQSDRALAIAHARAEPAIVDYAPSQHEGLLRLLDAQPEAGRRAATLLGPLRHHDARHADRIEESLAVWLAHHGQTSAAAAELGIHRHTLRARVQTAESLLQLDLDAADARAELWAALRLAPPRA</sequence>
<dbReference type="Proteomes" id="UP000831786">
    <property type="component" value="Chromosome"/>
</dbReference>
<dbReference type="InterPro" id="IPR042070">
    <property type="entry name" value="PucR_C-HTH_sf"/>
</dbReference>
<dbReference type="InterPro" id="IPR025736">
    <property type="entry name" value="PucR_C-HTH_dom"/>
</dbReference>
<evidence type="ECO:0000313" key="4">
    <source>
        <dbReference type="EMBL" id="UOQ58786.1"/>
    </source>
</evidence>
<dbReference type="Pfam" id="PF07905">
    <property type="entry name" value="PucR"/>
    <property type="match status" value="1"/>
</dbReference>
<feature type="domain" description="Purine catabolism PurC-like" evidence="2">
    <location>
        <begin position="36"/>
        <end position="155"/>
    </location>
</feature>
<evidence type="ECO:0000256" key="1">
    <source>
        <dbReference type="SAM" id="MobiDB-lite"/>
    </source>
</evidence>
<evidence type="ECO:0000259" key="3">
    <source>
        <dbReference type="Pfam" id="PF13556"/>
    </source>
</evidence>
<reference evidence="4 5" key="1">
    <citation type="submission" date="2022-04" db="EMBL/GenBank/DDBJ databases">
        <title>Leucobacter sp. isolated from rhizosphere of garlic.</title>
        <authorList>
            <person name="Won M."/>
            <person name="Lee C.-M."/>
            <person name="Woen H.-Y."/>
            <person name="Kwon S.-W."/>
        </authorList>
    </citation>
    <scope>NUCLEOTIDE SEQUENCE [LARGE SCALE GENOMIC DNA]</scope>
    <source>
        <strain evidence="4 5">H21R-40</strain>
    </source>
</reference>
<dbReference type="RefSeq" id="WP_244729917.1">
    <property type="nucleotide sequence ID" value="NZ_CP095045.1"/>
</dbReference>
<organism evidence="4 5">
    <name type="scientific">Leucobacter allii</name>
    <dbReference type="NCBI Taxonomy" id="2932247"/>
    <lineage>
        <taxon>Bacteria</taxon>
        <taxon>Bacillati</taxon>
        <taxon>Actinomycetota</taxon>
        <taxon>Actinomycetes</taxon>
        <taxon>Micrococcales</taxon>
        <taxon>Microbacteriaceae</taxon>
        <taxon>Leucobacter</taxon>
    </lineage>
</organism>
<proteinExistence type="predicted"/>
<evidence type="ECO:0000313" key="5">
    <source>
        <dbReference type="Proteomes" id="UP000831786"/>
    </source>
</evidence>
<dbReference type="PANTHER" id="PTHR33744">
    <property type="entry name" value="CARBOHYDRATE DIACID REGULATOR"/>
    <property type="match status" value="1"/>
</dbReference>